<dbReference type="RefSeq" id="WP_116885317.1">
    <property type="nucleotide sequence ID" value="NZ_CABMMC010000220.1"/>
</dbReference>
<sequence>MITADLIESVPGERIVLKEPWAALTAELKRRPSGPVAVFTGRRSVEANGAWAHLEAVLRAADRNAVRFSEIEAEPGVETVERMAALLQEVNPAAVIALGGGSVMDAAKAAYLTMQSGWKLEEHFGSDCYSRVYPEAAPDRVICIPTTSGTGSEATPYANIVDHRLGVKKLISERFIVPALALPIPAFTHSMPPAVTRATGCDALAHLIEGFLNVGADANSALANEWALTGIRLVVENLPAAIADGGNAAARNNMSMAATLGGMVIRFKSTGLPHLCSFSWFGRLEHGIAVAMLLPASWSYYLGNPKVAERTMRLADYFPGDEPRGVIASYRRFLDSVGVPGALKDCDGITPELLAATAASGSENRMKLELAPYPVPVSDSERILGGILKQAYLGEF</sequence>
<feature type="domain" description="Alcohol dehydrogenase iron-type/glycerol dehydrogenase GldA" evidence="2">
    <location>
        <begin position="21"/>
        <end position="182"/>
    </location>
</feature>
<dbReference type="PANTHER" id="PTHR11496">
    <property type="entry name" value="ALCOHOL DEHYDROGENASE"/>
    <property type="match status" value="1"/>
</dbReference>
<keyword evidence="1" id="KW-0560">Oxidoreductase</keyword>
<dbReference type="Proteomes" id="UP000576225">
    <property type="component" value="Unassembled WGS sequence"/>
</dbReference>
<evidence type="ECO:0000313" key="5">
    <source>
        <dbReference type="EMBL" id="PVY37264.1"/>
    </source>
</evidence>
<dbReference type="EMBL" id="QEKH01000031">
    <property type="protein sequence ID" value="PVY37264.1"/>
    <property type="molecule type" value="Genomic_DNA"/>
</dbReference>
<reference evidence="4 7" key="2">
    <citation type="submission" date="2020-04" db="EMBL/GenBank/DDBJ databases">
        <authorList>
            <person name="Hitch T.C.A."/>
            <person name="Wylensek D."/>
            <person name="Clavel T."/>
        </authorList>
    </citation>
    <scope>NUCLEOTIDE SEQUENCE [LARGE SCALE GENOMIC DNA]</scope>
    <source>
        <strain evidence="4 7">COR2-253-APC-1A</strain>
    </source>
</reference>
<dbReference type="GeneID" id="78296594"/>
<evidence type="ECO:0000256" key="1">
    <source>
        <dbReference type="ARBA" id="ARBA00023002"/>
    </source>
</evidence>
<dbReference type="SUPFAM" id="SSF56796">
    <property type="entry name" value="Dehydroquinate synthase-like"/>
    <property type="match status" value="1"/>
</dbReference>
<accession>A0A2U1ALF7</accession>
<dbReference type="OrthoDB" id="9804734at2"/>
<dbReference type="AlphaFoldDB" id="A0A2U1ALF7"/>
<dbReference type="Gene3D" id="3.40.50.1970">
    <property type="match status" value="1"/>
</dbReference>
<reference evidence="5 6" key="1">
    <citation type="submission" date="2018-04" db="EMBL/GenBank/DDBJ databases">
        <title>Genomic Encyclopedia of Type Strains, Phase IV (KMG-IV): sequencing the most valuable type-strain genomes for metagenomic binning, comparative biology and taxonomic classification.</title>
        <authorList>
            <person name="Goeker M."/>
        </authorList>
    </citation>
    <scope>NUCLEOTIDE SEQUENCE [LARGE SCALE GENOMIC DNA]</scope>
    <source>
        <strain evidence="5 6">DSM 14823</strain>
    </source>
</reference>
<dbReference type="PANTHER" id="PTHR11496:SF103">
    <property type="entry name" value="DEHYDROGENASE, PUTATIVE-RELATED"/>
    <property type="match status" value="1"/>
</dbReference>
<organism evidence="5 6">
    <name type="scientific">Victivallis vadensis</name>
    <dbReference type="NCBI Taxonomy" id="172901"/>
    <lineage>
        <taxon>Bacteria</taxon>
        <taxon>Pseudomonadati</taxon>
        <taxon>Lentisphaerota</taxon>
        <taxon>Lentisphaeria</taxon>
        <taxon>Victivallales</taxon>
        <taxon>Victivallaceae</taxon>
        <taxon>Victivallis</taxon>
    </lineage>
</organism>
<evidence type="ECO:0000259" key="2">
    <source>
        <dbReference type="Pfam" id="PF00465"/>
    </source>
</evidence>
<comment type="caution">
    <text evidence="5">The sequence shown here is derived from an EMBL/GenBank/DDBJ whole genome shotgun (WGS) entry which is preliminary data.</text>
</comment>
<protein>
    <submittedName>
        <fullName evidence="4 5">Alcohol dehydrogenase</fullName>
    </submittedName>
</protein>
<dbReference type="Proteomes" id="UP000245959">
    <property type="component" value="Unassembled WGS sequence"/>
</dbReference>
<dbReference type="CDD" id="cd08551">
    <property type="entry name" value="Fe-ADH"/>
    <property type="match status" value="1"/>
</dbReference>
<dbReference type="EMBL" id="JABAEW010000071">
    <property type="protein sequence ID" value="NMD89015.1"/>
    <property type="molecule type" value="Genomic_DNA"/>
</dbReference>
<dbReference type="InterPro" id="IPR056798">
    <property type="entry name" value="ADH_Fe_C"/>
</dbReference>
<dbReference type="Pfam" id="PF25137">
    <property type="entry name" value="ADH_Fe_C"/>
    <property type="match status" value="1"/>
</dbReference>
<keyword evidence="6" id="KW-1185">Reference proteome</keyword>
<dbReference type="InterPro" id="IPR039697">
    <property type="entry name" value="Alcohol_dehydrogenase_Fe"/>
</dbReference>
<feature type="domain" description="Fe-containing alcohol dehydrogenase-like C-terminal" evidence="3">
    <location>
        <begin position="198"/>
        <end position="366"/>
    </location>
</feature>
<dbReference type="InterPro" id="IPR001670">
    <property type="entry name" value="ADH_Fe/GldA"/>
</dbReference>
<dbReference type="GO" id="GO:0004022">
    <property type="term" value="F:alcohol dehydrogenase (NAD+) activity"/>
    <property type="evidence" value="ECO:0007669"/>
    <property type="project" value="TreeGrafter"/>
</dbReference>
<name>A0A2U1ALF7_9BACT</name>
<dbReference type="Gene3D" id="1.20.1090.10">
    <property type="entry name" value="Dehydroquinate synthase-like - alpha domain"/>
    <property type="match status" value="1"/>
</dbReference>
<evidence type="ECO:0000313" key="7">
    <source>
        <dbReference type="Proteomes" id="UP000576225"/>
    </source>
</evidence>
<evidence type="ECO:0000313" key="4">
    <source>
        <dbReference type="EMBL" id="NMD89015.1"/>
    </source>
</evidence>
<proteinExistence type="predicted"/>
<evidence type="ECO:0000313" key="6">
    <source>
        <dbReference type="Proteomes" id="UP000245959"/>
    </source>
</evidence>
<dbReference type="GO" id="GO:0046872">
    <property type="term" value="F:metal ion binding"/>
    <property type="evidence" value="ECO:0007669"/>
    <property type="project" value="InterPro"/>
</dbReference>
<gene>
    <name evidence="5" type="ORF">C8D82_1313</name>
    <name evidence="4" type="ORF">HF882_20735</name>
</gene>
<evidence type="ECO:0000259" key="3">
    <source>
        <dbReference type="Pfam" id="PF25137"/>
    </source>
</evidence>
<dbReference type="Pfam" id="PF00465">
    <property type="entry name" value="Fe-ADH"/>
    <property type="match status" value="1"/>
</dbReference>